<dbReference type="Proteomes" id="UP000232722">
    <property type="component" value="Unassembled WGS sequence"/>
</dbReference>
<evidence type="ECO:0000313" key="2">
    <source>
        <dbReference type="EMBL" id="PKB95530.1"/>
    </source>
</evidence>
<feature type="region of interest" description="Disordered" evidence="1">
    <location>
        <begin position="45"/>
        <end position="64"/>
    </location>
</feature>
<dbReference type="AlphaFoldDB" id="A0A2N0NLS0"/>
<dbReference type="EMBL" id="LLXJ01004699">
    <property type="protein sequence ID" value="PKB95530.1"/>
    <property type="molecule type" value="Genomic_DNA"/>
</dbReference>
<protein>
    <submittedName>
        <fullName evidence="2">Uncharacterized protein</fullName>
    </submittedName>
</protein>
<comment type="caution">
    <text evidence="2">The sequence shown here is derived from an EMBL/GenBank/DDBJ whole genome shotgun (WGS) entry which is preliminary data.</text>
</comment>
<reference evidence="2 3" key="2">
    <citation type="submission" date="2017-09" db="EMBL/GenBank/DDBJ databases">
        <title>Extensive intraspecific genome diversity in a model arbuscular mycorrhizal fungus.</title>
        <authorList>
            <person name="Chen E.C."/>
            <person name="Morin E."/>
            <person name="Beaudet D."/>
            <person name="Noel J."/>
            <person name="Ndikumana S."/>
            <person name="Charron P."/>
            <person name="St-Onge C."/>
            <person name="Giorgi J."/>
            <person name="Grigoriev I.V."/>
            <person name="Roux C."/>
            <person name="Martin F.M."/>
            <person name="Corradi N."/>
        </authorList>
    </citation>
    <scope>NUCLEOTIDE SEQUENCE [LARGE SCALE GENOMIC DNA]</scope>
    <source>
        <strain evidence="2 3">A5</strain>
    </source>
</reference>
<evidence type="ECO:0000256" key="1">
    <source>
        <dbReference type="SAM" id="MobiDB-lite"/>
    </source>
</evidence>
<proteinExistence type="predicted"/>
<name>A0A2N0NLS0_9GLOM</name>
<feature type="compositionally biased region" description="Basic and acidic residues" evidence="1">
    <location>
        <begin position="45"/>
        <end position="54"/>
    </location>
</feature>
<gene>
    <name evidence="2" type="ORF">RhiirA5_436546</name>
</gene>
<organism evidence="2 3">
    <name type="scientific">Rhizophagus irregularis</name>
    <dbReference type="NCBI Taxonomy" id="588596"/>
    <lineage>
        <taxon>Eukaryota</taxon>
        <taxon>Fungi</taxon>
        <taxon>Fungi incertae sedis</taxon>
        <taxon>Mucoromycota</taxon>
        <taxon>Glomeromycotina</taxon>
        <taxon>Glomeromycetes</taxon>
        <taxon>Glomerales</taxon>
        <taxon>Glomeraceae</taxon>
        <taxon>Rhizophagus</taxon>
    </lineage>
</organism>
<sequence length="110" mass="12600">MIGGYNPIKWNGSNRFLNSDKSFIFSFSNNLQSSKIILSRVKHDDSAVSDDNDRNQGFGNKGSDNIEEVENINVLDVKDIDILEDEDLYNDDDYVEEDKLELKKGMTFEI</sequence>
<accession>A0A2N0NLS0</accession>
<reference evidence="2 3" key="1">
    <citation type="submission" date="2016-04" db="EMBL/GenBank/DDBJ databases">
        <title>Genome analyses suggest a sexual origin of heterokaryosis in a supposedly ancient asexual fungus.</title>
        <authorList>
            <person name="Ropars J."/>
            <person name="Sedzielewska K."/>
            <person name="Noel J."/>
            <person name="Charron P."/>
            <person name="Farinelli L."/>
            <person name="Marton T."/>
            <person name="Kruger M."/>
            <person name="Pelin A."/>
            <person name="Brachmann A."/>
            <person name="Corradi N."/>
        </authorList>
    </citation>
    <scope>NUCLEOTIDE SEQUENCE [LARGE SCALE GENOMIC DNA]</scope>
    <source>
        <strain evidence="2 3">A5</strain>
    </source>
</reference>
<evidence type="ECO:0000313" key="3">
    <source>
        <dbReference type="Proteomes" id="UP000232722"/>
    </source>
</evidence>